<proteinExistence type="predicted"/>
<dbReference type="InterPro" id="IPR013087">
    <property type="entry name" value="Znf_C2H2_type"/>
</dbReference>
<feature type="region of interest" description="Disordered" evidence="5">
    <location>
        <begin position="458"/>
        <end position="491"/>
    </location>
</feature>
<feature type="compositionally biased region" description="Polar residues" evidence="5">
    <location>
        <begin position="472"/>
        <end position="491"/>
    </location>
</feature>
<evidence type="ECO:0000256" key="2">
    <source>
        <dbReference type="ARBA" id="ARBA00023015"/>
    </source>
</evidence>
<comment type="caution">
    <text evidence="8">The sequence shown here is derived from an EMBL/GenBank/DDBJ whole genome shotgun (WGS) entry which is preliminary data.</text>
</comment>
<evidence type="ECO:0000256" key="3">
    <source>
        <dbReference type="ARBA" id="ARBA00023163"/>
    </source>
</evidence>
<dbReference type="SUPFAM" id="SSF46774">
    <property type="entry name" value="ARID-like"/>
    <property type="match status" value="1"/>
</dbReference>
<keyword evidence="2" id="KW-0805">Transcription regulation</keyword>
<dbReference type="InterPro" id="IPR001606">
    <property type="entry name" value="ARID_dom"/>
</dbReference>
<dbReference type="Gene3D" id="1.25.10.10">
    <property type="entry name" value="Leucine-rich Repeat Variant"/>
    <property type="match status" value="1"/>
</dbReference>
<keyword evidence="1" id="KW-0156">Chromatin regulator</keyword>
<gene>
    <name evidence="8" type="primary">RSC9_1</name>
    <name evidence="8" type="ORF">K7432_001598</name>
</gene>
<dbReference type="InterPro" id="IPR011989">
    <property type="entry name" value="ARM-like"/>
</dbReference>
<feature type="domain" description="RFX-type winged-helix" evidence="7">
    <location>
        <begin position="512"/>
        <end position="587"/>
    </location>
</feature>
<dbReference type="InterPro" id="IPR016024">
    <property type="entry name" value="ARM-type_fold"/>
</dbReference>
<dbReference type="EMBL" id="JASJQH010000037">
    <property type="protein sequence ID" value="KAK9768059.1"/>
    <property type="molecule type" value="Genomic_DNA"/>
</dbReference>
<dbReference type="SMART" id="SM00355">
    <property type="entry name" value="ZnF_C2H2"/>
    <property type="match status" value="2"/>
</dbReference>
<dbReference type="PROSITE" id="PS51526">
    <property type="entry name" value="RFX_DBD"/>
    <property type="match status" value="1"/>
</dbReference>
<keyword evidence="3" id="KW-0804">Transcription</keyword>
<sequence>MRVNLIDTINRTPEYEDFIAKLERFHKQRGTLLQREPVLGSRKLDLLEIYKSVLSRGGYDKVTAEKGWRHLTIPLNLPSTCTNSAYMMKSVYTKYLEAYEREIYWGQPVPALQTSSRAHTPRERTPSSPAPSKTIHHPASQFMPEQKRQRYELSPHPSSINPLESSQFSHGATQAAAYPLARYANDEIHTEPGPQNRILLALKSSLPNEIDWAFNNLIILSYRCDDTFRIDSIPGLLDAMLHYFDLQNVGVNFADFFVTDTNTVWMERALQIAHITRNLSFLGHNAQTLASHDALLEVLTKGIELPSHSQNIELRQLCLDAFENVSPYIALKNRSARFIKPLKHLLYTSDRALVLGSIRSLTRFALNKANEDILSVVDDKLIQRMFELLLVKDEELVETVIEYLYCYSNLSSKTSLELVRHMPKNSINVLIKCLTWNMIHEVSPKHSDTLTQAPTTLRNRSSQLPNPPSAGPITNHNAQSQKPESLNGQPFESTTAAVSISDLSKLVEPKRTIEWLKNFFISCPDSAVPQVQMYTSYITSFGQHTPGLLQVMEFMQALASVFPNTVANVATQDGIQTIVIKGIQHRATSSSTQVGGPGYVQVSCRWTGCSQLANSESNLLNHIEQTHLIDDSQLSCHWMTCTRFKDQPAPTRKAVLAHVKTHLGSPRAKIPSQSITNISTQTRSIPSNTAESSSIPLITSLLLRNISHAQSARNTLLAHEEDLILIMTRAPHRAKLVMTVLNELVT</sequence>
<evidence type="ECO:0000259" key="6">
    <source>
        <dbReference type="PROSITE" id="PS51011"/>
    </source>
</evidence>
<feature type="region of interest" description="Disordered" evidence="5">
    <location>
        <begin position="670"/>
        <end position="690"/>
    </location>
</feature>
<evidence type="ECO:0000256" key="1">
    <source>
        <dbReference type="ARBA" id="ARBA00022853"/>
    </source>
</evidence>
<evidence type="ECO:0000256" key="4">
    <source>
        <dbReference type="ARBA" id="ARBA00023242"/>
    </source>
</evidence>
<dbReference type="Gene3D" id="3.30.160.60">
    <property type="entry name" value="Classic Zinc Finger"/>
    <property type="match status" value="1"/>
</dbReference>
<evidence type="ECO:0000259" key="7">
    <source>
        <dbReference type="PROSITE" id="PS51526"/>
    </source>
</evidence>
<feature type="compositionally biased region" description="Polar residues" evidence="5">
    <location>
        <begin position="671"/>
        <end position="690"/>
    </location>
</feature>
<protein>
    <submittedName>
        <fullName evidence="8">Chromatin structure-remodeling complex protein rsc9</fullName>
    </submittedName>
</protein>
<reference evidence="8 9" key="1">
    <citation type="submission" date="2023-04" db="EMBL/GenBank/DDBJ databases">
        <title>Genome of Basidiobolus ranarum AG-B5.</title>
        <authorList>
            <person name="Stajich J.E."/>
            <person name="Carter-House D."/>
            <person name="Gryganskyi A."/>
        </authorList>
    </citation>
    <scope>NUCLEOTIDE SEQUENCE [LARGE SCALE GENOMIC DNA]</scope>
    <source>
        <strain evidence="8 9">AG-B5</strain>
    </source>
</reference>
<dbReference type="SMART" id="SM00501">
    <property type="entry name" value="BRIGHT"/>
    <property type="match status" value="1"/>
</dbReference>
<dbReference type="InterPro" id="IPR052406">
    <property type="entry name" value="Chromatin_Remodeling_Comp"/>
</dbReference>
<dbReference type="PANTHER" id="PTHR22970">
    <property type="entry name" value="AT-RICH INTERACTIVE DOMAIN-CONTAINING PROTEIN 2"/>
    <property type="match status" value="1"/>
</dbReference>
<dbReference type="SUPFAM" id="SSF48371">
    <property type="entry name" value="ARM repeat"/>
    <property type="match status" value="1"/>
</dbReference>
<dbReference type="PROSITE" id="PS51011">
    <property type="entry name" value="ARID"/>
    <property type="match status" value="1"/>
</dbReference>
<dbReference type="Proteomes" id="UP001479436">
    <property type="component" value="Unassembled WGS sequence"/>
</dbReference>
<dbReference type="CDD" id="cd16100">
    <property type="entry name" value="ARID"/>
    <property type="match status" value="1"/>
</dbReference>
<evidence type="ECO:0000313" key="8">
    <source>
        <dbReference type="EMBL" id="KAK9768059.1"/>
    </source>
</evidence>
<evidence type="ECO:0000313" key="9">
    <source>
        <dbReference type="Proteomes" id="UP001479436"/>
    </source>
</evidence>
<feature type="domain" description="ARID" evidence="6">
    <location>
        <begin position="12"/>
        <end position="104"/>
    </location>
</feature>
<dbReference type="Gene3D" id="1.10.150.60">
    <property type="entry name" value="ARID DNA-binding domain"/>
    <property type="match status" value="1"/>
</dbReference>
<dbReference type="PANTHER" id="PTHR22970:SF14">
    <property type="entry name" value="AT-RICH INTERACTIVE DOMAIN-CONTAINING PROTEIN 2"/>
    <property type="match status" value="1"/>
</dbReference>
<keyword evidence="4" id="KW-0539">Nucleus</keyword>
<dbReference type="SMART" id="SM01014">
    <property type="entry name" value="ARID"/>
    <property type="match status" value="1"/>
</dbReference>
<dbReference type="InterPro" id="IPR003150">
    <property type="entry name" value="DNA-bd_RFX"/>
</dbReference>
<keyword evidence="9" id="KW-1185">Reference proteome</keyword>
<accession>A0ABR2X2S5</accession>
<evidence type="ECO:0000256" key="5">
    <source>
        <dbReference type="SAM" id="MobiDB-lite"/>
    </source>
</evidence>
<organism evidence="8 9">
    <name type="scientific">Basidiobolus ranarum</name>
    <dbReference type="NCBI Taxonomy" id="34480"/>
    <lineage>
        <taxon>Eukaryota</taxon>
        <taxon>Fungi</taxon>
        <taxon>Fungi incertae sedis</taxon>
        <taxon>Zoopagomycota</taxon>
        <taxon>Entomophthoromycotina</taxon>
        <taxon>Basidiobolomycetes</taxon>
        <taxon>Basidiobolales</taxon>
        <taxon>Basidiobolaceae</taxon>
        <taxon>Basidiobolus</taxon>
    </lineage>
</organism>
<dbReference type="InterPro" id="IPR036431">
    <property type="entry name" value="ARID_dom_sf"/>
</dbReference>
<name>A0ABR2X2S5_9FUNG</name>
<dbReference type="Pfam" id="PF01388">
    <property type="entry name" value="ARID"/>
    <property type="match status" value="1"/>
</dbReference>
<feature type="region of interest" description="Disordered" evidence="5">
    <location>
        <begin position="114"/>
        <end position="159"/>
    </location>
</feature>